<evidence type="ECO:0000256" key="8">
    <source>
        <dbReference type="ARBA" id="ARBA00048679"/>
    </source>
</evidence>
<dbReference type="PROSITE" id="PS50011">
    <property type="entry name" value="PROTEIN_KINASE_DOM"/>
    <property type="match status" value="1"/>
</dbReference>
<organism evidence="11 12">
    <name type="scientific">Tuber borchii</name>
    <name type="common">White truffle</name>
    <dbReference type="NCBI Taxonomy" id="42251"/>
    <lineage>
        <taxon>Eukaryota</taxon>
        <taxon>Fungi</taxon>
        <taxon>Dikarya</taxon>
        <taxon>Ascomycota</taxon>
        <taxon>Pezizomycotina</taxon>
        <taxon>Pezizomycetes</taxon>
        <taxon>Pezizales</taxon>
        <taxon>Tuberaceae</taxon>
        <taxon>Tuber</taxon>
    </lineage>
</organism>
<dbReference type="Proteomes" id="UP000244722">
    <property type="component" value="Unassembled WGS sequence"/>
</dbReference>
<dbReference type="SMART" id="SM01331">
    <property type="entry name" value="DUF3635"/>
    <property type="match status" value="1"/>
</dbReference>
<dbReference type="Gene3D" id="1.10.510.10">
    <property type="entry name" value="Transferase(Phosphotransferase) domain 1"/>
    <property type="match status" value="1"/>
</dbReference>
<keyword evidence="3" id="KW-0808">Transferase</keyword>
<evidence type="ECO:0000313" key="11">
    <source>
        <dbReference type="EMBL" id="PUU75731.1"/>
    </source>
</evidence>
<evidence type="ECO:0000256" key="7">
    <source>
        <dbReference type="ARBA" id="ARBA00047899"/>
    </source>
</evidence>
<keyword evidence="5" id="KW-0418">Kinase</keyword>
<dbReference type="GO" id="GO:0035556">
    <property type="term" value="P:intracellular signal transduction"/>
    <property type="evidence" value="ECO:0007669"/>
    <property type="project" value="TreeGrafter"/>
</dbReference>
<sequence>MSSDTNSRKAAPKQRKTYGKGVKSHLSGWFGRDLWSAVEPTVVSKKKSGDKKVTVEDDELAEKQLVNEQKQRLSSDTDKSVDGGVKLKPPVAVVREVPCAEAVTLDGVEVREVKVLEKEGDFTDLEAEIDGILESMGKLDVQTSHDQTTTTTATIDLTGDAVELDPETRSTHSLSSVQFKENSDKENEEPRSTPPSSPIYNSVRNSRRKPPTSSENTPREALRERSISPDGSTVLESPARKNGVRKRGARRSVISMQSPVPSPLKREGEKVPQGGENEGDTENPITVWEDEGMGVIQVGPLVNLLGRKASRVELPEISGSGDGGEEKENAAAITAEPVHSRSSEEGPSKVSDKEDKGLPVIDLEEVCSARVSEEHHEEEPASSAGSPSAEQLLHLCTNPSVLDFEEYINYLVETSSIRKLGEASYSEVFLQLTPGSLSTTVLKIIPFGGEDQCELASIIQEVRITKAMGDIEGFIGFRGAFVVQGYFPQLLMDEWDIYDEERGSENERPDFYAEDQHFAIICLENGGTDLEHFHLEGWEEAWEVFWQVTLALARGEKERNFEHRDLHYGNIVIRRVSDGDDSGEELLGKLSLRDSDSEQPEEEPTKVKQCGTKLDVALIDYTLSRAVCGSGEDKDASVEFAPLDDNALFTGKGDYQFDIYRFMRNHLCTGLVDPSEEWIDWNVYTPKTNIYWLHYLTNILLNKKQIPRPAARGRNAATEEQKRYYKNLEAAAKILGPRKRKFGKDQADCGSAMEFVEWAVKEGISEKGI</sequence>
<comment type="catalytic activity">
    <reaction evidence="8">
        <text>L-seryl-[protein] + ATP = O-phospho-L-seryl-[protein] + ADP + H(+)</text>
        <dbReference type="Rhea" id="RHEA:17989"/>
        <dbReference type="Rhea" id="RHEA-COMP:9863"/>
        <dbReference type="Rhea" id="RHEA-COMP:11604"/>
        <dbReference type="ChEBI" id="CHEBI:15378"/>
        <dbReference type="ChEBI" id="CHEBI:29999"/>
        <dbReference type="ChEBI" id="CHEBI:30616"/>
        <dbReference type="ChEBI" id="CHEBI:83421"/>
        <dbReference type="ChEBI" id="CHEBI:456216"/>
        <dbReference type="EC" id="2.7.11.1"/>
    </reaction>
</comment>
<dbReference type="OrthoDB" id="5327538at2759"/>
<evidence type="ECO:0000313" key="12">
    <source>
        <dbReference type="Proteomes" id="UP000244722"/>
    </source>
</evidence>
<proteinExistence type="predicted"/>
<feature type="region of interest" description="Disordered" evidence="9">
    <location>
        <begin position="370"/>
        <end position="389"/>
    </location>
</feature>
<dbReference type="InterPro" id="IPR024604">
    <property type="entry name" value="GSG2_C"/>
</dbReference>
<keyword evidence="6" id="KW-0067">ATP-binding</keyword>
<feature type="compositionally biased region" description="Basic and acidic residues" evidence="9">
    <location>
        <begin position="338"/>
        <end position="357"/>
    </location>
</feature>
<dbReference type="GO" id="GO:0005634">
    <property type="term" value="C:nucleus"/>
    <property type="evidence" value="ECO:0007669"/>
    <property type="project" value="TreeGrafter"/>
</dbReference>
<dbReference type="GO" id="GO:0000278">
    <property type="term" value="P:mitotic cell cycle"/>
    <property type="evidence" value="ECO:0007669"/>
    <property type="project" value="TreeGrafter"/>
</dbReference>
<dbReference type="EMBL" id="NESQ01000216">
    <property type="protein sequence ID" value="PUU75731.1"/>
    <property type="molecule type" value="Genomic_DNA"/>
</dbReference>
<evidence type="ECO:0000256" key="9">
    <source>
        <dbReference type="SAM" id="MobiDB-lite"/>
    </source>
</evidence>
<feature type="region of interest" description="Disordered" evidence="9">
    <location>
        <begin position="315"/>
        <end position="357"/>
    </location>
</feature>
<feature type="compositionally biased region" description="Basic and acidic residues" evidence="9">
    <location>
        <begin position="217"/>
        <end position="227"/>
    </location>
</feature>
<feature type="region of interest" description="Disordered" evidence="9">
    <location>
        <begin position="1"/>
        <end position="23"/>
    </location>
</feature>
<evidence type="ECO:0000256" key="4">
    <source>
        <dbReference type="ARBA" id="ARBA00022741"/>
    </source>
</evidence>
<evidence type="ECO:0000256" key="5">
    <source>
        <dbReference type="ARBA" id="ARBA00022777"/>
    </source>
</evidence>
<feature type="domain" description="Protein kinase" evidence="10">
    <location>
        <begin position="414"/>
        <end position="769"/>
    </location>
</feature>
<feature type="compositionally biased region" description="Basic and acidic residues" evidence="9">
    <location>
        <begin position="181"/>
        <end position="191"/>
    </location>
</feature>
<dbReference type="GO" id="GO:0005737">
    <property type="term" value="C:cytoplasm"/>
    <property type="evidence" value="ECO:0007669"/>
    <property type="project" value="TreeGrafter"/>
</dbReference>
<dbReference type="STRING" id="42251.A0A2T6ZJR6"/>
<dbReference type="PANTHER" id="PTHR24419:SF18">
    <property type="entry name" value="SERINE_THREONINE-PROTEIN KINASE HASPIN"/>
    <property type="match status" value="1"/>
</dbReference>
<feature type="region of interest" description="Disordered" evidence="9">
    <location>
        <begin position="166"/>
        <end position="285"/>
    </location>
</feature>
<name>A0A2T6ZJR6_TUBBO</name>
<keyword evidence="12" id="KW-1185">Reference proteome</keyword>
<evidence type="ECO:0000256" key="6">
    <source>
        <dbReference type="ARBA" id="ARBA00022840"/>
    </source>
</evidence>
<dbReference type="PANTHER" id="PTHR24419">
    <property type="entry name" value="INTERLEUKIN-1 RECEPTOR-ASSOCIATED KINASE"/>
    <property type="match status" value="1"/>
</dbReference>
<keyword evidence="2" id="KW-0723">Serine/threonine-protein kinase</keyword>
<dbReference type="GO" id="GO:0072354">
    <property type="term" value="F:histone H3T3 kinase activity"/>
    <property type="evidence" value="ECO:0007669"/>
    <property type="project" value="TreeGrafter"/>
</dbReference>
<dbReference type="GO" id="GO:0005524">
    <property type="term" value="F:ATP binding"/>
    <property type="evidence" value="ECO:0007669"/>
    <property type="project" value="UniProtKB-KW"/>
</dbReference>
<dbReference type="InterPro" id="IPR011009">
    <property type="entry name" value="Kinase-like_dom_sf"/>
</dbReference>
<evidence type="ECO:0000256" key="1">
    <source>
        <dbReference type="ARBA" id="ARBA00012513"/>
    </source>
</evidence>
<dbReference type="Gene3D" id="3.30.200.20">
    <property type="entry name" value="Phosphorylase Kinase, domain 1"/>
    <property type="match status" value="1"/>
</dbReference>
<feature type="compositionally biased region" description="Polar residues" evidence="9">
    <location>
        <begin position="171"/>
        <end position="180"/>
    </location>
</feature>
<comment type="caution">
    <text evidence="11">The sequence shown here is derived from an EMBL/GenBank/DDBJ whole genome shotgun (WGS) entry which is preliminary data.</text>
</comment>
<dbReference type="AlphaFoldDB" id="A0A2T6ZJR6"/>
<evidence type="ECO:0000259" key="10">
    <source>
        <dbReference type="PROSITE" id="PS50011"/>
    </source>
</evidence>
<evidence type="ECO:0000256" key="2">
    <source>
        <dbReference type="ARBA" id="ARBA00022527"/>
    </source>
</evidence>
<gene>
    <name evidence="11" type="ORF">B9Z19DRAFT_1089695</name>
</gene>
<dbReference type="InterPro" id="IPR000719">
    <property type="entry name" value="Prot_kinase_dom"/>
</dbReference>
<reference evidence="11 12" key="1">
    <citation type="submission" date="2017-04" db="EMBL/GenBank/DDBJ databases">
        <title>Draft genome sequence of Tuber borchii Vittad., a whitish edible truffle.</title>
        <authorList>
            <consortium name="DOE Joint Genome Institute"/>
            <person name="Murat C."/>
            <person name="Kuo A."/>
            <person name="Barry K.W."/>
            <person name="Clum A."/>
            <person name="Dockter R.B."/>
            <person name="Fauchery L."/>
            <person name="Iotti M."/>
            <person name="Kohler A."/>
            <person name="Labutti K."/>
            <person name="Lindquist E.A."/>
            <person name="Lipzen A."/>
            <person name="Ohm R.A."/>
            <person name="Wang M."/>
            <person name="Grigoriev I.V."/>
            <person name="Zambonelli A."/>
            <person name="Martin F.M."/>
        </authorList>
    </citation>
    <scope>NUCLEOTIDE SEQUENCE [LARGE SCALE GENOMIC DNA]</scope>
    <source>
        <strain evidence="11 12">Tbo3840</strain>
    </source>
</reference>
<evidence type="ECO:0000256" key="3">
    <source>
        <dbReference type="ARBA" id="ARBA00022679"/>
    </source>
</evidence>
<dbReference type="EC" id="2.7.11.1" evidence="1"/>
<keyword evidence="4" id="KW-0547">Nucleotide-binding</keyword>
<dbReference type="SUPFAM" id="SSF56112">
    <property type="entry name" value="Protein kinase-like (PK-like)"/>
    <property type="match status" value="1"/>
</dbReference>
<protein>
    <recommendedName>
        <fullName evidence="1">non-specific serine/threonine protein kinase</fullName>
        <ecNumber evidence="1">2.7.11.1</ecNumber>
    </recommendedName>
</protein>
<comment type="catalytic activity">
    <reaction evidence="7">
        <text>L-threonyl-[protein] + ATP = O-phospho-L-threonyl-[protein] + ADP + H(+)</text>
        <dbReference type="Rhea" id="RHEA:46608"/>
        <dbReference type="Rhea" id="RHEA-COMP:11060"/>
        <dbReference type="Rhea" id="RHEA-COMP:11605"/>
        <dbReference type="ChEBI" id="CHEBI:15378"/>
        <dbReference type="ChEBI" id="CHEBI:30013"/>
        <dbReference type="ChEBI" id="CHEBI:30616"/>
        <dbReference type="ChEBI" id="CHEBI:61977"/>
        <dbReference type="ChEBI" id="CHEBI:456216"/>
        <dbReference type="EC" id="2.7.11.1"/>
    </reaction>
</comment>
<accession>A0A2T6ZJR6</accession>
<dbReference type="Pfam" id="PF12330">
    <property type="entry name" value="Haspin_kinase"/>
    <property type="match status" value="1"/>
</dbReference>